<dbReference type="InterPro" id="IPR039448">
    <property type="entry name" value="Beta_helix"/>
</dbReference>
<evidence type="ECO:0000256" key="6">
    <source>
        <dbReference type="SAM" id="SignalP"/>
    </source>
</evidence>
<feature type="signal peptide" evidence="6">
    <location>
        <begin position="1"/>
        <end position="22"/>
    </location>
</feature>
<proteinExistence type="predicted"/>
<dbReference type="InterPro" id="IPR051550">
    <property type="entry name" value="SCF-Subunits/Alg-Epimerases"/>
</dbReference>
<keyword evidence="3" id="KW-0677">Repeat</keyword>
<dbReference type="InterPro" id="IPR022442">
    <property type="entry name" value="SO_2930-like_dom"/>
</dbReference>
<dbReference type="SMART" id="SM00710">
    <property type="entry name" value="PbH1"/>
    <property type="match status" value="8"/>
</dbReference>
<evidence type="ECO:0000256" key="5">
    <source>
        <dbReference type="PROSITE-ProRule" id="PRU00433"/>
    </source>
</evidence>
<evidence type="ECO:0000259" key="7">
    <source>
        <dbReference type="PROSITE" id="PS51007"/>
    </source>
</evidence>
<dbReference type="NCBIfam" id="TIGR03805">
    <property type="entry name" value="beta_helix_1"/>
    <property type="match status" value="1"/>
</dbReference>
<evidence type="ECO:0000313" key="8">
    <source>
        <dbReference type="EMBL" id="MFC3700831.1"/>
    </source>
</evidence>
<name>A0ABV7WPV6_9GAMM</name>
<dbReference type="InterPro" id="IPR012334">
    <property type="entry name" value="Pectin_lyas_fold"/>
</dbReference>
<sequence>MRIQKQLIAALAFSLIGFSAYAEVINVKKGKSIQRAVHEAQPGDIIEIQPGVYNETVFIDKDDITIRGIVKKGKWPILDGEKKLNDAILYSGNGITIESLTIINYKGNGIMGQAGNNFTIRNNFIHDAGVYGIFPQYGQNGLIEHNVLSGIEDAAIYVGMSDNIDVRHNEVYESVAGIEIENSRHALVESNYVHDNAGGILAFALPGLPIKTAYDIIIRDNFVVDNNHENFAPEGAIVATIPSGTGIMIISADDVVLENNIITNNGNAGITIVDAKISGIGSDPDHDPDPDGIKIYNNLMKNNGHSVAGDMKALMKLKFTSTGPDIFQFGGSEGSCILDEKRYTVFGLNKFDECEPGSNTDDILTKMLDEPVPPRDTTGQELGKRTFYAVCSGCHTYENRIIGPPITQIQERWGNNAEAVAAYIIAPGRINEGYPEMPPQYYLSEEVRLEVSKYMLEFNK</sequence>
<dbReference type="SUPFAM" id="SSF46626">
    <property type="entry name" value="Cytochrome c"/>
    <property type="match status" value="1"/>
</dbReference>
<accession>A0ABV7WPV6</accession>
<reference evidence="9" key="1">
    <citation type="journal article" date="2019" name="Int. J. Syst. Evol. Microbiol.">
        <title>The Global Catalogue of Microorganisms (GCM) 10K type strain sequencing project: providing services to taxonomists for standard genome sequencing and annotation.</title>
        <authorList>
            <consortium name="The Broad Institute Genomics Platform"/>
            <consortium name="The Broad Institute Genome Sequencing Center for Infectious Disease"/>
            <person name="Wu L."/>
            <person name="Ma J."/>
        </authorList>
    </citation>
    <scope>NUCLEOTIDE SEQUENCE [LARGE SCALE GENOMIC DNA]</scope>
    <source>
        <strain evidence="9">CECT 8288</strain>
    </source>
</reference>
<dbReference type="Gene3D" id="2.160.20.10">
    <property type="entry name" value="Single-stranded right-handed beta-helix, Pectin lyase-like"/>
    <property type="match status" value="1"/>
</dbReference>
<evidence type="ECO:0000313" key="9">
    <source>
        <dbReference type="Proteomes" id="UP001595710"/>
    </source>
</evidence>
<comment type="caution">
    <text evidence="8">The sequence shown here is derived from an EMBL/GenBank/DDBJ whole genome shotgun (WGS) entry which is preliminary data.</text>
</comment>
<evidence type="ECO:0000256" key="2">
    <source>
        <dbReference type="ARBA" id="ARBA00022723"/>
    </source>
</evidence>
<dbReference type="InterPro" id="IPR011050">
    <property type="entry name" value="Pectin_lyase_fold/virulence"/>
</dbReference>
<keyword evidence="2 5" id="KW-0479">Metal-binding</keyword>
<keyword evidence="9" id="KW-1185">Reference proteome</keyword>
<feature type="chain" id="PRO_5046005785" evidence="6">
    <location>
        <begin position="23"/>
        <end position="460"/>
    </location>
</feature>
<keyword evidence="6" id="KW-0732">Signal</keyword>
<dbReference type="PANTHER" id="PTHR22990">
    <property type="entry name" value="F-BOX ONLY PROTEIN"/>
    <property type="match status" value="1"/>
</dbReference>
<organism evidence="8 9">
    <name type="scientific">Reinekea marina</name>
    <dbReference type="NCBI Taxonomy" id="1310421"/>
    <lineage>
        <taxon>Bacteria</taxon>
        <taxon>Pseudomonadati</taxon>
        <taxon>Pseudomonadota</taxon>
        <taxon>Gammaproteobacteria</taxon>
        <taxon>Oceanospirillales</taxon>
        <taxon>Saccharospirillaceae</taxon>
        <taxon>Reinekea</taxon>
    </lineage>
</organism>
<keyword evidence="4 5" id="KW-0408">Iron</keyword>
<dbReference type="PANTHER" id="PTHR22990:SF15">
    <property type="entry name" value="F-BOX ONLY PROTEIN 10"/>
    <property type="match status" value="1"/>
</dbReference>
<dbReference type="InterPro" id="IPR009056">
    <property type="entry name" value="Cyt_c-like_dom"/>
</dbReference>
<dbReference type="RefSeq" id="WP_290280460.1">
    <property type="nucleotide sequence ID" value="NZ_JAUFQI010000001.1"/>
</dbReference>
<gene>
    <name evidence="8" type="ORF">ACFOND_04190</name>
</gene>
<dbReference type="SUPFAM" id="SSF51126">
    <property type="entry name" value="Pectin lyase-like"/>
    <property type="match status" value="1"/>
</dbReference>
<protein>
    <submittedName>
        <fullName evidence="8">Parallel beta-helix domain-containing protein</fullName>
    </submittedName>
</protein>
<dbReference type="PROSITE" id="PS51007">
    <property type="entry name" value="CYTC"/>
    <property type="match status" value="1"/>
</dbReference>
<keyword evidence="1 5" id="KW-0349">Heme</keyword>
<evidence type="ECO:0000256" key="4">
    <source>
        <dbReference type="ARBA" id="ARBA00023004"/>
    </source>
</evidence>
<dbReference type="Gene3D" id="1.10.760.10">
    <property type="entry name" value="Cytochrome c-like domain"/>
    <property type="match status" value="1"/>
</dbReference>
<feature type="domain" description="Cytochrome c" evidence="7">
    <location>
        <begin position="378"/>
        <end position="459"/>
    </location>
</feature>
<evidence type="ECO:0000256" key="3">
    <source>
        <dbReference type="ARBA" id="ARBA00022737"/>
    </source>
</evidence>
<dbReference type="InterPro" id="IPR036909">
    <property type="entry name" value="Cyt_c-like_dom_sf"/>
</dbReference>
<dbReference type="Proteomes" id="UP001595710">
    <property type="component" value="Unassembled WGS sequence"/>
</dbReference>
<evidence type="ECO:0000256" key="1">
    <source>
        <dbReference type="ARBA" id="ARBA00022617"/>
    </source>
</evidence>
<dbReference type="Pfam" id="PF13229">
    <property type="entry name" value="Beta_helix"/>
    <property type="match status" value="1"/>
</dbReference>
<dbReference type="InterPro" id="IPR006626">
    <property type="entry name" value="PbH1"/>
</dbReference>
<dbReference type="EMBL" id="JBHRYN010000007">
    <property type="protein sequence ID" value="MFC3700831.1"/>
    <property type="molecule type" value="Genomic_DNA"/>
</dbReference>